<dbReference type="InterPro" id="IPR006574">
    <property type="entry name" value="PRY"/>
</dbReference>
<dbReference type="SMART" id="SM00589">
    <property type="entry name" value="PRY"/>
    <property type="match status" value="1"/>
</dbReference>
<feature type="domain" description="B30.2/SPRY" evidence="1">
    <location>
        <begin position="197"/>
        <end position="389"/>
    </location>
</feature>
<dbReference type="Pfam" id="PF13765">
    <property type="entry name" value="PRY"/>
    <property type="match status" value="1"/>
</dbReference>
<reference evidence="2" key="2">
    <citation type="submission" date="2025-09" db="UniProtKB">
        <authorList>
            <consortium name="Ensembl"/>
        </authorList>
    </citation>
    <scope>IDENTIFICATION</scope>
</reference>
<dbReference type="CDD" id="cd13733">
    <property type="entry name" value="SPRY_PRY_C-I_1"/>
    <property type="match status" value="1"/>
</dbReference>
<dbReference type="InterPro" id="IPR013320">
    <property type="entry name" value="ConA-like_dom_sf"/>
</dbReference>
<evidence type="ECO:0000259" key="1">
    <source>
        <dbReference type="PROSITE" id="PS50188"/>
    </source>
</evidence>
<evidence type="ECO:0000313" key="2">
    <source>
        <dbReference type="Ensembl" id="ENSCCRP00010043628.1"/>
    </source>
</evidence>
<dbReference type="SMART" id="SM00449">
    <property type="entry name" value="SPRY"/>
    <property type="match status" value="1"/>
</dbReference>
<dbReference type="PROSITE" id="PS50188">
    <property type="entry name" value="B302_SPRY"/>
    <property type="match status" value="1"/>
</dbReference>
<organism evidence="2 3">
    <name type="scientific">Cyprinus carpio</name>
    <name type="common">Common carp</name>
    <dbReference type="NCBI Taxonomy" id="7962"/>
    <lineage>
        <taxon>Eukaryota</taxon>
        <taxon>Metazoa</taxon>
        <taxon>Chordata</taxon>
        <taxon>Craniata</taxon>
        <taxon>Vertebrata</taxon>
        <taxon>Euteleostomi</taxon>
        <taxon>Actinopterygii</taxon>
        <taxon>Neopterygii</taxon>
        <taxon>Teleostei</taxon>
        <taxon>Ostariophysi</taxon>
        <taxon>Cypriniformes</taxon>
        <taxon>Cyprinidae</taxon>
        <taxon>Cyprininae</taxon>
        <taxon>Cyprinus</taxon>
    </lineage>
</organism>
<reference evidence="2" key="1">
    <citation type="submission" date="2025-08" db="UniProtKB">
        <authorList>
            <consortium name="Ensembl"/>
        </authorList>
    </citation>
    <scope>IDENTIFICATION</scope>
</reference>
<dbReference type="InterPro" id="IPR003877">
    <property type="entry name" value="SPRY_dom"/>
</dbReference>
<proteinExistence type="predicted"/>
<dbReference type="AlphaFoldDB" id="A0A8C1KCS0"/>
<dbReference type="InterPro" id="IPR003879">
    <property type="entry name" value="Butyrophylin_SPRY"/>
</dbReference>
<dbReference type="FunFam" id="2.60.120.920:FF:000004">
    <property type="entry name" value="Butyrophilin subfamily 1 member A1"/>
    <property type="match status" value="1"/>
</dbReference>
<dbReference type="PANTHER" id="PTHR24103">
    <property type="entry name" value="E3 UBIQUITIN-PROTEIN LIGASE TRIM"/>
    <property type="match status" value="1"/>
</dbReference>
<dbReference type="PRINTS" id="PR01407">
    <property type="entry name" value="BUTYPHLNCDUF"/>
</dbReference>
<dbReference type="InterPro" id="IPR050143">
    <property type="entry name" value="TRIM/RBCC"/>
</dbReference>
<dbReference type="Pfam" id="PF00622">
    <property type="entry name" value="SPRY"/>
    <property type="match status" value="1"/>
</dbReference>
<protein>
    <submittedName>
        <fullName evidence="2">Zgc:194990</fullName>
    </submittedName>
</protein>
<sequence length="402" mass="47115">MKDCLQFLIEPAKKLKFRLKETRKRVKHVKKEPFTESQLLIMELARELNRICQRSDILAHIWTGEDVWPPHACREFIVETANILEMQENTETPMQVYADLRPEKRDWKSQLLSTLEQGGEYDLGPYKRIILDWTRGQRNRHPHGIWPGEAVLMMLDDVELRWKRGHLSHLQSAVELLIGVVLGEHMDKELIPRLWLVQKQKTQKIDCTGYIPHIVEVTLDPETANPALVLSENCKRMQCGLEQREVPHSLRRFDSWWCCLGSEGFLSGRWYWEIEVGDRDWRLGVAKESAPCKGYRPLNTQSGYLTLRLERGSELKALTTPPTPLPQSFIPRRVGVYLDYEEGQLSFYDTQKRAHIYTYNERFTEKLYPVFGTVERVREMVIRPADLRERCLSEGTWGTKVN</sequence>
<name>A0A8C1KCS0_CYPCA</name>
<accession>A0A8C1KCS0</accession>
<dbReference type="Ensembl" id="ENSCCRT00010047870.1">
    <property type="protein sequence ID" value="ENSCCRP00010043628.1"/>
    <property type="gene ID" value="ENSCCRG00010018547.1"/>
</dbReference>
<dbReference type="InterPro" id="IPR001870">
    <property type="entry name" value="B30.2/SPRY"/>
</dbReference>
<dbReference type="InterPro" id="IPR043136">
    <property type="entry name" value="B30.2/SPRY_sf"/>
</dbReference>
<dbReference type="SUPFAM" id="SSF49899">
    <property type="entry name" value="Concanavalin A-like lectins/glucanases"/>
    <property type="match status" value="1"/>
</dbReference>
<dbReference type="Proteomes" id="UP000694427">
    <property type="component" value="Unplaced"/>
</dbReference>
<keyword evidence="3" id="KW-1185">Reference proteome</keyword>
<dbReference type="Gene3D" id="2.60.120.920">
    <property type="match status" value="1"/>
</dbReference>
<evidence type="ECO:0000313" key="3">
    <source>
        <dbReference type="Proteomes" id="UP000694427"/>
    </source>
</evidence>